<dbReference type="Proteomes" id="UP000324760">
    <property type="component" value="Chromosome"/>
</dbReference>
<sequence>MIRKWAMYKHEKGASFFSILIVLLMAGTLLSIAFKLYQPYIDHLTIKSVVEDITTDLDELRKPPATIRSDINKRLYINQVSLPSPEALVITKEKGVMTFTLNYEVRLPMFFNIDAVTKFSEQYEAVVP</sequence>
<accession>A0A5P1RED7</accession>
<dbReference type="KEGG" id="ncu:F0U83_13425"/>
<gene>
    <name evidence="1" type="ORF">F0U83_13425</name>
</gene>
<organism evidence="1 2">
    <name type="scientific">Neptunomonas concharum</name>
    <dbReference type="NCBI Taxonomy" id="1031538"/>
    <lineage>
        <taxon>Bacteria</taxon>
        <taxon>Pseudomonadati</taxon>
        <taxon>Pseudomonadota</taxon>
        <taxon>Gammaproteobacteria</taxon>
        <taxon>Oceanospirillales</taxon>
        <taxon>Oceanospirillaceae</taxon>
        <taxon>Neptunomonas</taxon>
    </lineage>
</organism>
<dbReference type="AlphaFoldDB" id="A0A5P1RED7"/>
<keyword evidence="2" id="KW-1185">Reference proteome</keyword>
<reference evidence="1 2" key="1">
    <citation type="journal article" date="2019" name="Biochem. Eng. J.">
        <title>Metabolic engineering of the marine bacteria Neptunomonas concharum for the production of acetoin and meso-2,3-butanediol from acetate.</title>
        <authorList>
            <person name="Li W."/>
            <person name="Pu N."/>
            <person name="Liu C.-X."/>
            <person name="Yuan Q.-P."/>
            <person name="Li Z.-J."/>
        </authorList>
    </citation>
    <scope>NUCLEOTIDE SEQUENCE [LARGE SCALE GENOMIC DNA]</scope>
    <source>
        <strain evidence="1 2">JCM17730</strain>
    </source>
</reference>
<proteinExistence type="predicted"/>
<dbReference type="OrthoDB" id="6078083at2"/>
<dbReference type="Pfam" id="PF16137">
    <property type="entry name" value="DUF4845"/>
    <property type="match status" value="1"/>
</dbReference>
<evidence type="ECO:0000313" key="1">
    <source>
        <dbReference type="EMBL" id="QEQ97641.1"/>
    </source>
</evidence>
<protein>
    <submittedName>
        <fullName evidence="1">DUF4845 domain-containing protein</fullName>
    </submittedName>
</protein>
<dbReference type="EMBL" id="CP043869">
    <property type="protein sequence ID" value="QEQ97641.1"/>
    <property type="molecule type" value="Genomic_DNA"/>
</dbReference>
<evidence type="ECO:0000313" key="2">
    <source>
        <dbReference type="Proteomes" id="UP000324760"/>
    </source>
</evidence>
<dbReference type="InterPro" id="IPR032314">
    <property type="entry name" value="DUF4845"/>
</dbReference>
<name>A0A5P1RED7_9GAMM</name>